<evidence type="ECO:0000313" key="2">
    <source>
        <dbReference type="EMBL" id="MCI55184.1"/>
    </source>
</evidence>
<comment type="caution">
    <text evidence="2">The sequence shown here is derived from an EMBL/GenBank/DDBJ whole genome shotgun (WGS) entry which is preliminary data.</text>
</comment>
<feature type="compositionally biased region" description="Polar residues" evidence="1">
    <location>
        <begin position="19"/>
        <end position="62"/>
    </location>
</feature>
<organism evidence="2 3">
    <name type="scientific">Trifolium medium</name>
    <dbReference type="NCBI Taxonomy" id="97028"/>
    <lineage>
        <taxon>Eukaryota</taxon>
        <taxon>Viridiplantae</taxon>
        <taxon>Streptophyta</taxon>
        <taxon>Embryophyta</taxon>
        <taxon>Tracheophyta</taxon>
        <taxon>Spermatophyta</taxon>
        <taxon>Magnoliopsida</taxon>
        <taxon>eudicotyledons</taxon>
        <taxon>Gunneridae</taxon>
        <taxon>Pentapetalae</taxon>
        <taxon>rosids</taxon>
        <taxon>fabids</taxon>
        <taxon>Fabales</taxon>
        <taxon>Fabaceae</taxon>
        <taxon>Papilionoideae</taxon>
        <taxon>50 kb inversion clade</taxon>
        <taxon>NPAAA clade</taxon>
        <taxon>Hologalegina</taxon>
        <taxon>IRL clade</taxon>
        <taxon>Trifolieae</taxon>
        <taxon>Trifolium</taxon>
    </lineage>
</organism>
<feature type="non-terminal residue" evidence="2">
    <location>
        <position position="72"/>
    </location>
</feature>
<evidence type="ECO:0000313" key="3">
    <source>
        <dbReference type="Proteomes" id="UP000265520"/>
    </source>
</evidence>
<reference evidence="2 3" key="1">
    <citation type="journal article" date="2018" name="Front. Plant Sci.">
        <title>Red Clover (Trifolium pratense) and Zigzag Clover (T. medium) - A Picture of Genomic Similarities and Differences.</title>
        <authorList>
            <person name="Dluhosova J."/>
            <person name="Istvanek J."/>
            <person name="Nedelnik J."/>
            <person name="Repkova J."/>
        </authorList>
    </citation>
    <scope>NUCLEOTIDE SEQUENCE [LARGE SCALE GENOMIC DNA]</scope>
    <source>
        <strain evidence="3">cv. 10/8</strain>
        <tissue evidence="2">Leaf</tissue>
    </source>
</reference>
<dbReference type="EMBL" id="LXQA010492128">
    <property type="protein sequence ID" value="MCI55184.1"/>
    <property type="molecule type" value="Genomic_DNA"/>
</dbReference>
<feature type="region of interest" description="Disordered" evidence="1">
    <location>
        <begin position="1"/>
        <end position="72"/>
    </location>
</feature>
<protein>
    <submittedName>
        <fullName evidence="2">Uncharacterized protein</fullName>
    </submittedName>
</protein>
<name>A0A392T3U8_9FABA</name>
<proteinExistence type="predicted"/>
<dbReference type="AlphaFoldDB" id="A0A392T3U8"/>
<keyword evidence="3" id="KW-1185">Reference proteome</keyword>
<accession>A0A392T3U8</accession>
<dbReference type="Proteomes" id="UP000265520">
    <property type="component" value="Unassembled WGS sequence"/>
</dbReference>
<evidence type="ECO:0000256" key="1">
    <source>
        <dbReference type="SAM" id="MobiDB-lite"/>
    </source>
</evidence>
<sequence>VDTPVDIFVGTNIGAETPGKSTSNTADCANTRVSSPTGNASENVGGSTQAKVDSMAENTKGVQDNVVPETPE</sequence>
<feature type="non-terminal residue" evidence="2">
    <location>
        <position position="1"/>
    </location>
</feature>